<dbReference type="AlphaFoldDB" id="A0A8S0WDY9"/>
<dbReference type="OrthoDB" id="5424209at2759"/>
<accession>A0A8S0WDY9</accession>
<dbReference type="Proteomes" id="UP000467700">
    <property type="component" value="Unassembled WGS sequence"/>
</dbReference>
<dbReference type="EMBL" id="CACVBS010000054">
    <property type="protein sequence ID" value="CAA7266400.1"/>
    <property type="molecule type" value="Genomic_DNA"/>
</dbReference>
<evidence type="ECO:0000313" key="3">
    <source>
        <dbReference type="Proteomes" id="UP000467700"/>
    </source>
</evidence>
<feature type="region of interest" description="Disordered" evidence="1">
    <location>
        <begin position="53"/>
        <end position="83"/>
    </location>
</feature>
<evidence type="ECO:0000256" key="1">
    <source>
        <dbReference type="SAM" id="MobiDB-lite"/>
    </source>
</evidence>
<gene>
    <name evidence="2" type="ORF">AAE3_LOCUS8648</name>
</gene>
<reference evidence="2 3" key="1">
    <citation type="submission" date="2020-01" db="EMBL/GenBank/DDBJ databases">
        <authorList>
            <person name="Gupta K D."/>
        </authorList>
    </citation>
    <scope>NUCLEOTIDE SEQUENCE [LARGE SCALE GENOMIC DNA]</scope>
</reference>
<comment type="caution">
    <text evidence="2">The sequence shown here is derived from an EMBL/GenBank/DDBJ whole genome shotgun (WGS) entry which is preliminary data.</text>
</comment>
<protein>
    <submittedName>
        <fullName evidence="2">Uncharacterized protein</fullName>
    </submittedName>
</protein>
<evidence type="ECO:0000313" key="2">
    <source>
        <dbReference type="EMBL" id="CAA7266400.1"/>
    </source>
</evidence>
<name>A0A8S0WDY9_CYCAE</name>
<proteinExistence type="predicted"/>
<keyword evidence="3" id="KW-1185">Reference proteome</keyword>
<sequence length="240" mass="26113">MSDAAKRFLQDFADNPDLDGESFYFPRLHHTYTFGLDSTKLFVADCITLQGVTGGPTSPGSPDLSHLSSRTLGSPESDRTVSSEDAVEYQERAWYYYGITSEGDHPELLYRSNKQADYWVPPTGRHANMPTKSARPAHGTSLAAVWGKVGPLVDDLVFSVVRRSYSIDVARFFTVPHGEADDKGLGPAVVWVTVDPALNISPDTAHGVSGDILDLLGKHGVHDAHVEWCEGVTLRSSVAP</sequence>
<organism evidence="2 3">
    <name type="scientific">Cyclocybe aegerita</name>
    <name type="common">Black poplar mushroom</name>
    <name type="synonym">Agrocybe aegerita</name>
    <dbReference type="NCBI Taxonomy" id="1973307"/>
    <lineage>
        <taxon>Eukaryota</taxon>
        <taxon>Fungi</taxon>
        <taxon>Dikarya</taxon>
        <taxon>Basidiomycota</taxon>
        <taxon>Agaricomycotina</taxon>
        <taxon>Agaricomycetes</taxon>
        <taxon>Agaricomycetidae</taxon>
        <taxon>Agaricales</taxon>
        <taxon>Agaricineae</taxon>
        <taxon>Bolbitiaceae</taxon>
        <taxon>Cyclocybe</taxon>
    </lineage>
</organism>